<accession>A0A913X902</accession>
<name>A0A913X902_EXADI</name>
<dbReference type="EnsemblMetazoa" id="XM_021045143.2">
    <property type="protein sequence ID" value="XP_020900802.1"/>
    <property type="gene ID" value="LOC110239430"/>
</dbReference>
<evidence type="ECO:0000256" key="4">
    <source>
        <dbReference type="SAM" id="SignalP"/>
    </source>
</evidence>
<dbReference type="OrthoDB" id="5989868at2759"/>
<reference evidence="5" key="1">
    <citation type="submission" date="2022-11" db="UniProtKB">
        <authorList>
            <consortium name="EnsemblMetazoa"/>
        </authorList>
    </citation>
    <scope>IDENTIFICATION</scope>
</reference>
<protein>
    <submittedName>
        <fullName evidence="5">Uncharacterized protein</fullName>
    </submittedName>
</protein>
<dbReference type="SUPFAM" id="SSF57302">
    <property type="entry name" value="Snake toxin-like"/>
    <property type="match status" value="1"/>
</dbReference>
<dbReference type="InterPro" id="IPR045860">
    <property type="entry name" value="Snake_toxin-like_sf"/>
</dbReference>
<keyword evidence="1 4" id="KW-0732">Signal</keyword>
<dbReference type="PANTHER" id="PTHR10036">
    <property type="entry name" value="CD59 GLYCOPROTEIN"/>
    <property type="match status" value="1"/>
</dbReference>
<evidence type="ECO:0000256" key="1">
    <source>
        <dbReference type="ARBA" id="ARBA00022729"/>
    </source>
</evidence>
<feature type="chain" id="PRO_5036996238" evidence="4">
    <location>
        <begin position="27"/>
        <end position="194"/>
    </location>
</feature>
<evidence type="ECO:0000256" key="3">
    <source>
        <dbReference type="SAM" id="MobiDB-lite"/>
    </source>
</evidence>
<sequence length="194" mass="21182">MLSNDNGVSFRAVMALILLCIVQASSFECWMCRNGAVSFDICDKNKEKEDCTSQGLDRCGTFSYENKTGFRVYAKSCTSKALCSANNTFCSYFGGKNCRVQCCDTDLCNVQVGFATTIAPTTTQRPTTTIEETSTESTTTTEQPSTNTKTVSTASAQPTTEADEDCSWVDSHGCPMFSSVTMVFAFFLLRIAMI</sequence>
<feature type="signal peptide" evidence="4">
    <location>
        <begin position="1"/>
        <end position="26"/>
    </location>
</feature>
<organism evidence="5 6">
    <name type="scientific">Exaiptasia diaphana</name>
    <name type="common">Tropical sea anemone</name>
    <name type="synonym">Aiptasia pulchella</name>
    <dbReference type="NCBI Taxonomy" id="2652724"/>
    <lineage>
        <taxon>Eukaryota</taxon>
        <taxon>Metazoa</taxon>
        <taxon>Cnidaria</taxon>
        <taxon>Anthozoa</taxon>
        <taxon>Hexacorallia</taxon>
        <taxon>Actiniaria</taxon>
        <taxon>Aiptasiidae</taxon>
        <taxon>Exaiptasia</taxon>
    </lineage>
</organism>
<dbReference type="GeneID" id="110239430"/>
<dbReference type="KEGG" id="epa:110239430"/>
<dbReference type="RefSeq" id="XP_020900802.1">
    <property type="nucleotide sequence ID" value="XM_021045143.2"/>
</dbReference>
<evidence type="ECO:0000256" key="2">
    <source>
        <dbReference type="ARBA" id="ARBA00023157"/>
    </source>
</evidence>
<evidence type="ECO:0000313" key="5">
    <source>
        <dbReference type="EnsemblMetazoa" id="XP_020900802.1"/>
    </source>
</evidence>
<dbReference type="AlphaFoldDB" id="A0A913X902"/>
<dbReference type="CDD" id="cd23553">
    <property type="entry name" value="TFP_LU_ECD_Ly6PGE"/>
    <property type="match status" value="1"/>
</dbReference>
<dbReference type="PANTHER" id="PTHR10036:SF3">
    <property type="entry name" value="PROTEIN SLEEPLESS-RELATED"/>
    <property type="match status" value="1"/>
</dbReference>
<proteinExistence type="predicted"/>
<keyword evidence="2" id="KW-1015">Disulfide bond</keyword>
<feature type="compositionally biased region" description="Low complexity" evidence="3">
    <location>
        <begin position="123"/>
        <end position="150"/>
    </location>
</feature>
<feature type="region of interest" description="Disordered" evidence="3">
    <location>
        <begin position="123"/>
        <end position="159"/>
    </location>
</feature>
<evidence type="ECO:0000313" key="6">
    <source>
        <dbReference type="Proteomes" id="UP000887567"/>
    </source>
</evidence>
<dbReference type="Proteomes" id="UP000887567">
    <property type="component" value="Unplaced"/>
</dbReference>
<dbReference type="Gene3D" id="2.10.60.10">
    <property type="entry name" value="CD59"/>
    <property type="match status" value="1"/>
</dbReference>
<keyword evidence="6" id="KW-1185">Reference proteome</keyword>